<dbReference type="EMBL" id="JAVREK010000019">
    <property type="protein sequence ID" value="MDT0303855.1"/>
    <property type="molecule type" value="Genomic_DNA"/>
</dbReference>
<dbReference type="Proteomes" id="UP001183226">
    <property type="component" value="Unassembled WGS sequence"/>
</dbReference>
<accession>A0ABU2KX85</accession>
<evidence type="ECO:0000313" key="2">
    <source>
        <dbReference type="Proteomes" id="UP001183226"/>
    </source>
</evidence>
<sequence>MFTCELRPEAVDENLALLQDVYAELESVRPPGLRYETLQADDGVTFVALVELDHGPEALQGLEAFQRYRSTLEERCVRPPAMTVVREVGAYPAP</sequence>
<organism evidence="1 2">
    <name type="scientific">Streptomonospora wellingtoniae</name>
    <dbReference type="NCBI Taxonomy" id="3075544"/>
    <lineage>
        <taxon>Bacteria</taxon>
        <taxon>Bacillati</taxon>
        <taxon>Actinomycetota</taxon>
        <taxon>Actinomycetes</taxon>
        <taxon>Streptosporangiales</taxon>
        <taxon>Nocardiopsidaceae</taxon>
        <taxon>Streptomonospora</taxon>
    </lineage>
</organism>
<proteinExistence type="predicted"/>
<evidence type="ECO:0008006" key="3">
    <source>
        <dbReference type="Google" id="ProtNLM"/>
    </source>
</evidence>
<dbReference type="RefSeq" id="WP_311546350.1">
    <property type="nucleotide sequence ID" value="NZ_JAVREK010000019.1"/>
</dbReference>
<protein>
    <recommendedName>
        <fullName evidence="3">ABM domain-containing protein</fullName>
    </recommendedName>
</protein>
<evidence type="ECO:0000313" key="1">
    <source>
        <dbReference type="EMBL" id="MDT0303855.1"/>
    </source>
</evidence>
<name>A0ABU2KX85_9ACTN</name>
<keyword evidence="2" id="KW-1185">Reference proteome</keyword>
<reference evidence="2" key="1">
    <citation type="submission" date="2023-07" db="EMBL/GenBank/DDBJ databases">
        <title>30 novel species of actinomycetes from the DSMZ collection.</title>
        <authorList>
            <person name="Nouioui I."/>
        </authorList>
    </citation>
    <scope>NUCLEOTIDE SEQUENCE [LARGE SCALE GENOMIC DNA]</scope>
    <source>
        <strain evidence="2">DSM 45055</strain>
    </source>
</reference>
<gene>
    <name evidence="1" type="ORF">RM446_17195</name>
</gene>
<comment type="caution">
    <text evidence="1">The sequence shown here is derived from an EMBL/GenBank/DDBJ whole genome shotgun (WGS) entry which is preliminary data.</text>
</comment>